<reference evidence="1 2" key="1">
    <citation type="submission" date="2014-04" db="EMBL/GenBank/DDBJ databases">
        <authorList>
            <consortium name="DOE Joint Genome Institute"/>
            <person name="Kuo A."/>
            <person name="Zuccaro A."/>
            <person name="Kohler A."/>
            <person name="Nagy L.G."/>
            <person name="Floudas D."/>
            <person name="Copeland A."/>
            <person name="Barry K.W."/>
            <person name="Cichocki N."/>
            <person name="Veneault-Fourrey C."/>
            <person name="LaButti K."/>
            <person name="Lindquist E.A."/>
            <person name="Lipzen A."/>
            <person name="Lundell T."/>
            <person name="Morin E."/>
            <person name="Murat C."/>
            <person name="Sun H."/>
            <person name="Tunlid A."/>
            <person name="Henrissat B."/>
            <person name="Grigoriev I.V."/>
            <person name="Hibbett D.S."/>
            <person name="Martin F."/>
            <person name="Nordberg H.P."/>
            <person name="Cantor M.N."/>
            <person name="Hua S.X."/>
        </authorList>
    </citation>
    <scope>NUCLEOTIDE SEQUENCE [LARGE SCALE GENOMIC DNA]</scope>
    <source>
        <strain evidence="1 2">MAFF 305830</strain>
    </source>
</reference>
<accession>A0A0C3BBT7</accession>
<sequence length="132" mass="14818">MQHGVPLLRASAPALQTSTLHPTITVTLCTKIVHVNDIEIAFETFRIEFSFAGPGYGAPLVYYCPRHILSPEYVRRTVEASLREEVMAWALGRPRVSSLMLETVSETSRDGQKDIKTGACRQETFSVKCDRY</sequence>
<reference evidence="2" key="2">
    <citation type="submission" date="2015-01" db="EMBL/GenBank/DDBJ databases">
        <title>Evolutionary Origins and Diversification of the Mycorrhizal Mutualists.</title>
        <authorList>
            <consortium name="DOE Joint Genome Institute"/>
            <consortium name="Mycorrhizal Genomics Consortium"/>
            <person name="Kohler A."/>
            <person name="Kuo A."/>
            <person name="Nagy L.G."/>
            <person name="Floudas D."/>
            <person name="Copeland A."/>
            <person name="Barry K.W."/>
            <person name="Cichocki N."/>
            <person name="Veneault-Fourrey C."/>
            <person name="LaButti K."/>
            <person name="Lindquist E.A."/>
            <person name="Lipzen A."/>
            <person name="Lundell T."/>
            <person name="Morin E."/>
            <person name="Murat C."/>
            <person name="Riley R."/>
            <person name="Ohm R."/>
            <person name="Sun H."/>
            <person name="Tunlid A."/>
            <person name="Henrissat B."/>
            <person name="Grigoriev I.V."/>
            <person name="Hibbett D.S."/>
            <person name="Martin F."/>
        </authorList>
    </citation>
    <scope>NUCLEOTIDE SEQUENCE [LARGE SCALE GENOMIC DNA]</scope>
    <source>
        <strain evidence="2">MAFF 305830</strain>
    </source>
</reference>
<dbReference type="AlphaFoldDB" id="A0A0C3BBT7"/>
<name>A0A0C3BBT7_SERVB</name>
<gene>
    <name evidence="1" type="ORF">M408DRAFT_325729</name>
</gene>
<dbReference type="HOGENOM" id="CLU_1918371_0_0_1"/>
<dbReference type="EMBL" id="KN824277">
    <property type="protein sequence ID" value="KIM34290.1"/>
    <property type="molecule type" value="Genomic_DNA"/>
</dbReference>
<proteinExistence type="predicted"/>
<keyword evidence="2" id="KW-1185">Reference proteome</keyword>
<protein>
    <submittedName>
        <fullName evidence="1">Uncharacterized protein</fullName>
    </submittedName>
</protein>
<evidence type="ECO:0000313" key="1">
    <source>
        <dbReference type="EMBL" id="KIM34290.1"/>
    </source>
</evidence>
<evidence type="ECO:0000313" key="2">
    <source>
        <dbReference type="Proteomes" id="UP000054097"/>
    </source>
</evidence>
<organism evidence="1 2">
    <name type="scientific">Serendipita vermifera MAFF 305830</name>
    <dbReference type="NCBI Taxonomy" id="933852"/>
    <lineage>
        <taxon>Eukaryota</taxon>
        <taxon>Fungi</taxon>
        <taxon>Dikarya</taxon>
        <taxon>Basidiomycota</taxon>
        <taxon>Agaricomycotina</taxon>
        <taxon>Agaricomycetes</taxon>
        <taxon>Sebacinales</taxon>
        <taxon>Serendipitaceae</taxon>
        <taxon>Serendipita</taxon>
    </lineage>
</organism>
<dbReference type="Proteomes" id="UP000054097">
    <property type="component" value="Unassembled WGS sequence"/>
</dbReference>